<feature type="region of interest" description="Disordered" evidence="1">
    <location>
        <begin position="839"/>
        <end position="908"/>
    </location>
</feature>
<proteinExistence type="predicted"/>
<feature type="region of interest" description="Disordered" evidence="1">
    <location>
        <begin position="643"/>
        <end position="719"/>
    </location>
</feature>
<organism evidence="2 3">
    <name type="scientific">Paramarasmius palmivorus</name>
    <dbReference type="NCBI Taxonomy" id="297713"/>
    <lineage>
        <taxon>Eukaryota</taxon>
        <taxon>Fungi</taxon>
        <taxon>Dikarya</taxon>
        <taxon>Basidiomycota</taxon>
        <taxon>Agaricomycotina</taxon>
        <taxon>Agaricomycetes</taxon>
        <taxon>Agaricomycetidae</taxon>
        <taxon>Agaricales</taxon>
        <taxon>Marasmiineae</taxon>
        <taxon>Marasmiaceae</taxon>
        <taxon>Paramarasmius</taxon>
    </lineage>
</organism>
<evidence type="ECO:0000256" key="1">
    <source>
        <dbReference type="SAM" id="MobiDB-lite"/>
    </source>
</evidence>
<feature type="compositionally biased region" description="Low complexity" evidence="1">
    <location>
        <begin position="305"/>
        <end position="341"/>
    </location>
</feature>
<comment type="caution">
    <text evidence="2">The sequence shown here is derived from an EMBL/GenBank/DDBJ whole genome shotgun (WGS) entry which is preliminary data.</text>
</comment>
<feature type="region of interest" description="Disordered" evidence="1">
    <location>
        <begin position="1002"/>
        <end position="1054"/>
    </location>
</feature>
<feature type="compositionally biased region" description="Polar residues" evidence="1">
    <location>
        <begin position="1036"/>
        <end position="1048"/>
    </location>
</feature>
<feature type="region of interest" description="Disordered" evidence="1">
    <location>
        <begin position="734"/>
        <end position="813"/>
    </location>
</feature>
<protein>
    <recommendedName>
        <fullName evidence="4">C2H2-type domain-containing protein</fullName>
    </recommendedName>
</protein>
<feature type="compositionally biased region" description="Polar residues" evidence="1">
    <location>
        <begin position="557"/>
        <end position="566"/>
    </location>
</feature>
<name>A0AAW0BVI1_9AGAR</name>
<reference evidence="2 3" key="1">
    <citation type="submission" date="2024-01" db="EMBL/GenBank/DDBJ databases">
        <title>A draft genome for a cacao thread blight-causing isolate of Paramarasmius palmivorus.</title>
        <authorList>
            <person name="Baruah I.K."/>
            <person name="Bukari Y."/>
            <person name="Amoako-Attah I."/>
            <person name="Meinhardt L.W."/>
            <person name="Bailey B.A."/>
            <person name="Cohen S.P."/>
        </authorList>
    </citation>
    <scope>NUCLEOTIDE SEQUENCE [LARGE SCALE GENOMIC DNA]</scope>
    <source>
        <strain evidence="2 3">GH-12</strain>
    </source>
</reference>
<evidence type="ECO:0000313" key="3">
    <source>
        <dbReference type="Proteomes" id="UP001383192"/>
    </source>
</evidence>
<feature type="compositionally biased region" description="Polar residues" evidence="1">
    <location>
        <begin position="757"/>
        <end position="793"/>
    </location>
</feature>
<feature type="compositionally biased region" description="Polar residues" evidence="1">
    <location>
        <begin position="652"/>
        <end position="684"/>
    </location>
</feature>
<sequence>MGFEAAQLYARALFLLGHGYPLFCPEPNEALHPEYIENGIRFGDVGLITPDGSFDFLFNICLPADHVINQSCGTPDNFTPVKWNGQIRRNSNYFQPGKPVCSRCAKCREISAEAMATIPGSPVGVGASIEISFDKESGAALMLPTGAKRENMLDLKAFREYAQANAVSWYYFVNNTLGRDAENGSIYLVTGFDKSDAWENAVFDSSQSSRSCSLLFESVGIASGRMKLSQSSIYQSSVTSRASAADAQYNQALFIRGFRISLRSGLSVRILGEVKVASTDRSPMKDIFSPAPRFGQSGYSFSTSWGRSSTSSRSGSPSTDAASSNDGPESSDGSTTTSGSDWDCHSPGGSSCSDTTSINEDDFPPSQPYHPLISINNDILQNNPEIDVVVTHDNDWISLLTATDTAMPDDQILMRRFRQRYYVLESDGFAVLKSHMEGSNQGTSTRQNSQVPTTSIPTSGLASLVHTEDASMLSLHTPSLKLPSPSSPRLDGLFDFVFQDPCRPLTPYSVHSKLSFEDGDNTNFGFFAGGIATYDIPAGNSLLMFNDTDYLSSYDPTQSSSMNIHQSYGDYGSPASSNGGGDSGNEVPNDPRSRASSVSPNHHHHLSPSPYIPSQHLSPSPRMSVAQSFGEMSFQSLNGLTESLPVVDNHSPRNSQFPQHQPQPNSRSISPNHLGTHQKPQSSPRLLMPEEEGFPNQPPAINAPDGDAENGGSGPSLRIVPATRISGLTKPILFRNGSPLAPGSHSWDNQPQRHHSFSPTQPQSVDRQSPPSHQATSSSKQPGSSFRSGQTFLFPQGNPRHTRSKSDGALEPPTWDTTAFLSLLDMPAIVDDAPAASGVSMNDVNPSSPPSRRPSGLGNRFYLTFPSATNTGENGFLSPENSALRRSRSDGAGPARGHVRQSRSEDYRFGLPVPGINVSDGDHATANNSNMLYPPNQDDFLRQQQQLRNQQFLSPDMRQGYSYPGPGSNNQLNLLGSQLPNLGAGMGLDHMFNTSIRRPASVGHIRRPSSCRSSPSRSHNVNPRGGTQHGLLIPDTQLSRSRSMNTSFPEVRRRPKIAYFSSPGTSGVGSGDAQKVMGQSCGGNPYLDLWNPLPNTDNRISQRSSSANSSMSTWHDICDTYSSTNASANCKDTGPVPSPDTSRCLSHTFSPPKGELSARSWFQDPSQNPLSFRSPSYQDSEHNLASSACTVPEALFDSDDEGCSWSKSSDCQIEVGSKAVQEASVQRRKNEATFFCERPGCSSFMTEQALLREFWFLHSTLFSELISPTPEHKDAHHGEEPSSCMNAPECQIRLGTQHAANSRSPTT</sequence>
<keyword evidence="3" id="KW-1185">Reference proteome</keyword>
<gene>
    <name evidence="2" type="ORF">VNI00_014256</name>
</gene>
<feature type="compositionally biased region" description="Polar residues" evidence="1">
    <location>
        <begin position="348"/>
        <end position="358"/>
    </location>
</feature>
<accession>A0AAW0BVI1</accession>
<dbReference type="EMBL" id="JAYKXP010000079">
    <property type="protein sequence ID" value="KAK7030239.1"/>
    <property type="molecule type" value="Genomic_DNA"/>
</dbReference>
<evidence type="ECO:0000313" key="2">
    <source>
        <dbReference type="EMBL" id="KAK7030239.1"/>
    </source>
</evidence>
<feature type="region of interest" description="Disordered" evidence="1">
    <location>
        <begin position="557"/>
        <end position="625"/>
    </location>
</feature>
<feature type="region of interest" description="Disordered" evidence="1">
    <location>
        <begin position="438"/>
        <end position="458"/>
    </location>
</feature>
<dbReference type="Proteomes" id="UP001383192">
    <property type="component" value="Unassembled WGS sequence"/>
</dbReference>
<evidence type="ECO:0008006" key="4">
    <source>
        <dbReference type="Google" id="ProtNLM"/>
    </source>
</evidence>
<feature type="region of interest" description="Disordered" evidence="1">
    <location>
        <begin position="305"/>
        <end position="370"/>
    </location>
</feature>